<feature type="compositionally biased region" description="Basic and acidic residues" evidence="7">
    <location>
        <begin position="137"/>
        <end position="155"/>
    </location>
</feature>
<accession>A0A9W9AUE1</accession>
<evidence type="ECO:0000259" key="8">
    <source>
        <dbReference type="PROSITE" id="PS50089"/>
    </source>
</evidence>
<evidence type="ECO:0000256" key="5">
    <source>
        <dbReference type="ARBA" id="ARBA00023163"/>
    </source>
</evidence>
<dbReference type="InterPro" id="IPR001841">
    <property type="entry name" value="Znf_RING"/>
</dbReference>
<keyword evidence="6" id="KW-0862">Zinc</keyword>
<sequence>MDSRSSSPPLKRVKLEPNSPGRREILELSEDILLPDDLSEDHCAICLQEVVDRTMVPICSHDLFCFDCLMIWTEQSRRCPLCSQDIGDHVIHNYRSRYDYQKHFLPPLRTTSPKPLAPMANRQQTASGRYDRRRRIPREVRERSRREREERNEANRFERALDKRKSIYRHDLYAKHVASNSYTRFRPFPTPTQFAASPDLISRTTSFLRRELLVWMDLDVEFLTTFIISLMKAIDIRSESAVKLLAEFLDMDAPYVEGGRHVNAEHFAHEVYSYIRSPYKDLFVYDTVVQASFSSFPYPCQYRILCCHSTKRLEIFLLPVVIERHPVKILGRPFLVSAAMSEAGPALVQCHGHLLEGNTQAPRPRKGNEMEMTHMQISYAAVLV</sequence>
<evidence type="ECO:0000256" key="2">
    <source>
        <dbReference type="ARBA" id="ARBA00012483"/>
    </source>
</evidence>
<dbReference type="GO" id="GO:0006513">
    <property type="term" value="P:protein monoubiquitination"/>
    <property type="evidence" value="ECO:0007669"/>
    <property type="project" value="TreeGrafter"/>
</dbReference>
<dbReference type="SUPFAM" id="SSF57850">
    <property type="entry name" value="RING/U-box"/>
    <property type="match status" value="1"/>
</dbReference>
<dbReference type="EC" id="2.3.2.27" evidence="2"/>
<comment type="catalytic activity">
    <reaction evidence="1">
        <text>S-ubiquitinyl-[E2 ubiquitin-conjugating enzyme]-L-cysteine + [acceptor protein]-L-lysine = [E2 ubiquitin-conjugating enzyme]-L-cysteine + N(6)-ubiquitinyl-[acceptor protein]-L-lysine.</text>
        <dbReference type="EC" id="2.3.2.27"/>
    </reaction>
</comment>
<dbReference type="SMART" id="SM00184">
    <property type="entry name" value="RING"/>
    <property type="match status" value="1"/>
</dbReference>
<dbReference type="Proteomes" id="UP001150266">
    <property type="component" value="Unassembled WGS sequence"/>
</dbReference>
<evidence type="ECO:0000313" key="10">
    <source>
        <dbReference type="Proteomes" id="UP001150266"/>
    </source>
</evidence>
<keyword evidence="3" id="KW-0808">Transferase</keyword>
<evidence type="ECO:0000256" key="1">
    <source>
        <dbReference type="ARBA" id="ARBA00000900"/>
    </source>
</evidence>
<evidence type="ECO:0000256" key="7">
    <source>
        <dbReference type="SAM" id="MobiDB-lite"/>
    </source>
</evidence>
<dbReference type="GO" id="GO:0061630">
    <property type="term" value="F:ubiquitin protein ligase activity"/>
    <property type="evidence" value="ECO:0007669"/>
    <property type="project" value="UniProtKB-EC"/>
</dbReference>
<proteinExistence type="predicted"/>
<evidence type="ECO:0000256" key="3">
    <source>
        <dbReference type="ARBA" id="ARBA00022679"/>
    </source>
</evidence>
<keyword evidence="6" id="KW-0863">Zinc-finger</keyword>
<gene>
    <name evidence="9" type="ORF">J3R30DRAFT_3278700</name>
</gene>
<organism evidence="9 10">
    <name type="scientific">Lentinula aciculospora</name>
    <dbReference type="NCBI Taxonomy" id="153920"/>
    <lineage>
        <taxon>Eukaryota</taxon>
        <taxon>Fungi</taxon>
        <taxon>Dikarya</taxon>
        <taxon>Basidiomycota</taxon>
        <taxon>Agaricomycotina</taxon>
        <taxon>Agaricomycetes</taxon>
        <taxon>Agaricomycetidae</taxon>
        <taxon>Agaricales</taxon>
        <taxon>Marasmiineae</taxon>
        <taxon>Omphalotaceae</taxon>
        <taxon>Lentinula</taxon>
    </lineage>
</organism>
<dbReference type="InterPro" id="IPR013083">
    <property type="entry name" value="Znf_RING/FYVE/PHD"/>
</dbReference>
<dbReference type="GO" id="GO:0008270">
    <property type="term" value="F:zinc ion binding"/>
    <property type="evidence" value="ECO:0007669"/>
    <property type="project" value="UniProtKB-KW"/>
</dbReference>
<keyword evidence="5" id="KW-0804">Transcription</keyword>
<dbReference type="PANTHER" id="PTHR46077">
    <property type="entry name" value="E3 UBIQUITIN-PROTEIN LIGASE TOPORS"/>
    <property type="match status" value="1"/>
</dbReference>
<dbReference type="GO" id="GO:0000209">
    <property type="term" value="P:protein polyubiquitination"/>
    <property type="evidence" value="ECO:0007669"/>
    <property type="project" value="TreeGrafter"/>
</dbReference>
<feature type="domain" description="RING-type" evidence="8">
    <location>
        <begin position="43"/>
        <end position="83"/>
    </location>
</feature>
<keyword evidence="4" id="KW-0805">Transcription regulation</keyword>
<feature type="region of interest" description="Disordered" evidence="7">
    <location>
        <begin position="109"/>
        <end position="155"/>
    </location>
</feature>
<evidence type="ECO:0000256" key="4">
    <source>
        <dbReference type="ARBA" id="ARBA00023015"/>
    </source>
</evidence>
<dbReference type="Pfam" id="PF13639">
    <property type="entry name" value="zf-RING_2"/>
    <property type="match status" value="1"/>
</dbReference>
<evidence type="ECO:0000313" key="9">
    <source>
        <dbReference type="EMBL" id="KAJ4490813.1"/>
    </source>
</evidence>
<protein>
    <recommendedName>
        <fullName evidence="2">RING-type E3 ubiquitin transferase</fullName>
        <ecNumber evidence="2">2.3.2.27</ecNumber>
    </recommendedName>
</protein>
<dbReference type="PROSITE" id="PS50089">
    <property type="entry name" value="ZF_RING_2"/>
    <property type="match status" value="1"/>
</dbReference>
<dbReference type="EMBL" id="JAOTPV010000001">
    <property type="protein sequence ID" value="KAJ4490813.1"/>
    <property type="molecule type" value="Genomic_DNA"/>
</dbReference>
<reference evidence="9" key="1">
    <citation type="submission" date="2022-08" db="EMBL/GenBank/DDBJ databases">
        <title>A Global Phylogenomic Analysis of the Shiitake Genus Lentinula.</title>
        <authorList>
            <consortium name="DOE Joint Genome Institute"/>
            <person name="Sierra-Patev S."/>
            <person name="Min B."/>
            <person name="Naranjo-Ortiz M."/>
            <person name="Looney B."/>
            <person name="Konkel Z."/>
            <person name="Slot J.C."/>
            <person name="Sakamoto Y."/>
            <person name="Steenwyk J.L."/>
            <person name="Rokas A."/>
            <person name="Carro J."/>
            <person name="Camarero S."/>
            <person name="Ferreira P."/>
            <person name="Molpeceres G."/>
            <person name="Ruiz-Duenas F.J."/>
            <person name="Serrano A."/>
            <person name="Henrissat B."/>
            <person name="Drula E."/>
            <person name="Hughes K.W."/>
            <person name="Mata J.L."/>
            <person name="Ishikawa N.K."/>
            <person name="Vargas-Isla R."/>
            <person name="Ushijima S."/>
            <person name="Smith C.A."/>
            <person name="Ahrendt S."/>
            <person name="Andreopoulos W."/>
            <person name="He G."/>
            <person name="Labutti K."/>
            <person name="Lipzen A."/>
            <person name="Ng V."/>
            <person name="Riley R."/>
            <person name="Sandor L."/>
            <person name="Barry K."/>
            <person name="Martinez A.T."/>
            <person name="Xiao Y."/>
            <person name="Gibbons J.G."/>
            <person name="Terashima K."/>
            <person name="Grigoriev I.V."/>
            <person name="Hibbett D.S."/>
        </authorList>
    </citation>
    <scope>NUCLEOTIDE SEQUENCE</scope>
    <source>
        <strain evidence="9">JLM2183</strain>
    </source>
</reference>
<comment type="caution">
    <text evidence="9">The sequence shown here is derived from an EMBL/GenBank/DDBJ whole genome shotgun (WGS) entry which is preliminary data.</text>
</comment>
<dbReference type="OrthoDB" id="21204at2759"/>
<keyword evidence="10" id="KW-1185">Reference proteome</keyword>
<dbReference type="Gene3D" id="3.30.40.10">
    <property type="entry name" value="Zinc/RING finger domain, C3HC4 (zinc finger)"/>
    <property type="match status" value="1"/>
</dbReference>
<dbReference type="PANTHER" id="PTHR46077:SF1">
    <property type="entry name" value="TOP1 BINDING ARGININE_SERINE RICH PROTEIN, E3 UBIQUITIN LIGASE"/>
    <property type="match status" value="1"/>
</dbReference>
<keyword evidence="6" id="KW-0479">Metal-binding</keyword>
<evidence type="ECO:0000256" key="6">
    <source>
        <dbReference type="PROSITE-ProRule" id="PRU00175"/>
    </source>
</evidence>
<name>A0A9W9AUE1_9AGAR</name>
<dbReference type="AlphaFoldDB" id="A0A9W9AUE1"/>